<dbReference type="SUPFAM" id="SSF53098">
    <property type="entry name" value="Ribonuclease H-like"/>
    <property type="match status" value="1"/>
</dbReference>
<dbReference type="InterPro" id="IPR001584">
    <property type="entry name" value="Integrase_cat-core"/>
</dbReference>
<comment type="caution">
    <text evidence="3">The sequence shown here is derived from an EMBL/GenBank/DDBJ whole genome shotgun (WGS) entry which is preliminary data.</text>
</comment>
<dbReference type="Pfam" id="PF05380">
    <property type="entry name" value="Peptidase_A17"/>
    <property type="match status" value="1"/>
</dbReference>
<dbReference type="PROSITE" id="PS50994">
    <property type="entry name" value="INTEGRASE"/>
    <property type="match status" value="1"/>
</dbReference>
<reference evidence="3 4" key="1">
    <citation type="submission" date="2015-12" db="EMBL/GenBank/DDBJ databases">
        <title>The genome of Folsomia candida.</title>
        <authorList>
            <person name="Faddeeva A."/>
            <person name="Derks M.F."/>
            <person name="Anvar Y."/>
            <person name="Smit S."/>
            <person name="Van Straalen N."/>
            <person name="Roelofs D."/>
        </authorList>
    </citation>
    <scope>NUCLEOTIDE SEQUENCE [LARGE SCALE GENOMIC DNA]</scope>
    <source>
        <strain evidence="3 4">VU population</strain>
        <tissue evidence="3">Whole body</tissue>
    </source>
</reference>
<dbReference type="Proteomes" id="UP000198287">
    <property type="component" value="Unassembled WGS sequence"/>
</dbReference>
<feature type="region of interest" description="Disordered" evidence="1">
    <location>
        <begin position="1"/>
        <end position="24"/>
    </location>
</feature>
<evidence type="ECO:0000313" key="3">
    <source>
        <dbReference type="EMBL" id="OXA37217.1"/>
    </source>
</evidence>
<protein>
    <submittedName>
        <fullName evidence="3">Pro-Pol polyprotein</fullName>
    </submittedName>
</protein>
<dbReference type="InterPro" id="IPR041588">
    <property type="entry name" value="Integrase_H2C2"/>
</dbReference>
<accession>A0A226CXJ4</accession>
<organism evidence="3 4">
    <name type="scientific">Folsomia candida</name>
    <name type="common">Springtail</name>
    <dbReference type="NCBI Taxonomy" id="158441"/>
    <lineage>
        <taxon>Eukaryota</taxon>
        <taxon>Metazoa</taxon>
        <taxon>Ecdysozoa</taxon>
        <taxon>Arthropoda</taxon>
        <taxon>Hexapoda</taxon>
        <taxon>Collembola</taxon>
        <taxon>Entomobryomorpha</taxon>
        <taxon>Isotomoidea</taxon>
        <taxon>Isotomidae</taxon>
        <taxon>Proisotominae</taxon>
        <taxon>Folsomia</taxon>
    </lineage>
</organism>
<name>A0A226CXJ4_FOLCA</name>
<feature type="domain" description="Integrase catalytic" evidence="2">
    <location>
        <begin position="921"/>
        <end position="1100"/>
    </location>
</feature>
<sequence length="1251" mass="142997">MCPSHPQHIQEKEKEQIIQDSETSASQSNVQCQSDILLKTLLVQVHNIKEKKYSLVRLLFDEGSQRSYITMKTAKSIKSQPVGHETSRNVLFDGSVTNYEKVNKHQVILKNPRTGQKMEILVREKHVIGGVIPRVPQGPWLKSLQQKRIWISDHNLSNTGKLVHLECGLTAVQTIFGWTLSGPVPKARSIVSEEISMYLTEENLSQMWNLESLGIRDPIEVQSKQEEESAAKSHFIKTVTQSNDGRYSVKLPWIEDLGGSPMEPESILRPLTNKAAAESRLKSTTHKLNEKGYFQTYDAIFKSWLDEGIVEQVFEYNKENSDCNYFPHHPVFKDSITTPVRPVFDASCKSKGSPSLNDCLYKGPNLMELIPSILIRFRERRIGVSSDVRKAFQMIDVQESDRDYLRFLWWEDASAKKIKIFRHGRVVFGVNCSPFLLAAVIEHHIKKLDETRRDIGQKLLKSLYVDNCVTSVDTPEEYEEFKTASIQIMQEAKMELRQWECSVVESTGAGFNQECGLVGDNIRIPKEPINNSTTMVLGLLWDKNEDTLSCDIKLDQASEINIYEKNSVRTWKLKTGWDKELPKEEQDQFIGNSHLLRRQEAYAAVVFIRSVDNEDQVTIQLAQAKARVAPVNKPTIPRLELMGCLIATRLTQGAKEALGQPEIQTIYWSDSTTALAWIKRNENWGTFVGNRVRDILKFSKQSEWRHVPGIQNPADLPSRGCSPHADEELVNQEMRKTEAAQIVTGTSPPPRFSSYYKNVAVFGWMRRFVNNIRVSKENRLLSRTLTTMELKVAENDILRQLQSEFDQDTTNIYGIPVQKKEDGLFHVKSKILYGKESEEFRWPILLPKSHPIVEMLIRDMHINYCHAGVQFLIGKLREKYWIPQSRRTVKKVIKSCVKCRRYQAKPLEVDPAAALPENRVTIGGPFQVTGVDLAGPLQLRDGKKAWIVLYTCAVYRGIHLDVVTAISTEAFLESLERFINQYGRPNTVYSDNGTNFVGAVNLFKKVDWNKVAETSNVKKIQWIFNPPTAAWWGGWWERMVRSVKDLLKRMLGRAKLNYDQLRTCLSSVAAVINDRPLTTTTEDHEDLIPLTPAMFFKGKTRTLQQSLQARFRKEYLAQLVQRQKCKNSTPLKVFQRDIVLVGADNKKRFEWPLAKILELIPGKDGVDRVANVKTATGILQRPLQRLYPLEISSWDKNSSTTTGLWNRKALRRICVKNSVSTPMGVESHCGSGSADQIRKNFKEAFKIRTME</sequence>
<evidence type="ECO:0000313" key="4">
    <source>
        <dbReference type="Proteomes" id="UP000198287"/>
    </source>
</evidence>
<dbReference type="Pfam" id="PF18701">
    <property type="entry name" value="DUF5641"/>
    <property type="match status" value="1"/>
</dbReference>
<dbReference type="STRING" id="158441.A0A226CXJ4"/>
<dbReference type="InterPro" id="IPR043502">
    <property type="entry name" value="DNA/RNA_pol_sf"/>
</dbReference>
<dbReference type="PANTHER" id="PTHR47331">
    <property type="entry name" value="PHD-TYPE DOMAIN-CONTAINING PROTEIN"/>
    <property type="match status" value="1"/>
</dbReference>
<dbReference type="GO" id="GO:0003676">
    <property type="term" value="F:nucleic acid binding"/>
    <property type="evidence" value="ECO:0007669"/>
    <property type="project" value="InterPro"/>
</dbReference>
<dbReference type="AlphaFoldDB" id="A0A226CXJ4"/>
<dbReference type="GO" id="GO:0071897">
    <property type="term" value="P:DNA biosynthetic process"/>
    <property type="evidence" value="ECO:0007669"/>
    <property type="project" value="UniProtKB-ARBA"/>
</dbReference>
<dbReference type="Gene3D" id="1.10.340.70">
    <property type="match status" value="1"/>
</dbReference>
<evidence type="ECO:0000259" key="2">
    <source>
        <dbReference type="PROSITE" id="PS50994"/>
    </source>
</evidence>
<feature type="compositionally biased region" description="Basic and acidic residues" evidence="1">
    <location>
        <begin position="8"/>
        <end position="17"/>
    </location>
</feature>
<dbReference type="PANTHER" id="PTHR47331:SF1">
    <property type="entry name" value="GAG-LIKE PROTEIN"/>
    <property type="match status" value="1"/>
</dbReference>
<dbReference type="InterPro" id="IPR012337">
    <property type="entry name" value="RNaseH-like_sf"/>
</dbReference>
<dbReference type="SUPFAM" id="SSF56672">
    <property type="entry name" value="DNA/RNA polymerases"/>
    <property type="match status" value="1"/>
</dbReference>
<dbReference type="OMA" id="ASEINIY"/>
<dbReference type="Gene3D" id="3.30.420.10">
    <property type="entry name" value="Ribonuclease H-like superfamily/Ribonuclease H"/>
    <property type="match status" value="1"/>
</dbReference>
<dbReference type="GO" id="GO:0015074">
    <property type="term" value="P:DNA integration"/>
    <property type="evidence" value="ECO:0007669"/>
    <property type="project" value="InterPro"/>
</dbReference>
<dbReference type="OrthoDB" id="416987at2759"/>
<proteinExistence type="predicted"/>
<dbReference type="EMBL" id="LNIX01000062">
    <property type="protein sequence ID" value="OXA37217.1"/>
    <property type="molecule type" value="Genomic_DNA"/>
</dbReference>
<dbReference type="InterPro" id="IPR008042">
    <property type="entry name" value="Retrotrans_Pao"/>
</dbReference>
<dbReference type="InterPro" id="IPR040676">
    <property type="entry name" value="DUF5641"/>
</dbReference>
<evidence type="ECO:0000256" key="1">
    <source>
        <dbReference type="SAM" id="MobiDB-lite"/>
    </source>
</evidence>
<dbReference type="Pfam" id="PF17921">
    <property type="entry name" value="Integrase_H2C2"/>
    <property type="match status" value="1"/>
</dbReference>
<dbReference type="InterPro" id="IPR036397">
    <property type="entry name" value="RNaseH_sf"/>
</dbReference>
<keyword evidence="4" id="KW-1185">Reference proteome</keyword>
<dbReference type="GO" id="GO:0042575">
    <property type="term" value="C:DNA polymerase complex"/>
    <property type="evidence" value="ECO:0007669"/>
    <property type="project" value="UniProtKB-ARBA"/>
</dbReference>
<gene>
    <name evidence="3" type="ORF">Fcan01_28025</name>
</gene>